<evidence type="ECO:0000259" key="8">
    <source>
        <dbReference type="Pfam" id="PF17042"/>
    </source>
</evidence>
<protein>
    <submittedName>
        <fullName evidence="9">Four-carbon acid sugar kinase family protein</fullName>
    </submittedName>
</protein>
<keyword evidence="4 9" id="KW-0418">Kinase</keyword>
<keyword evidence="5" id="KW-0067">ATP-binding</keyword>
<evidence type="ECO:0000256" key="6">
    <source>
        <dbReference type="ARBA" id="ARBA00023277"/>
    </source>
</evidence>
<dbReference type="EMBL" id="QSRJ01000003">
    <property type="protein sequence ID" value="RGL11176.1"/>
    <property type="molecule type" value="Genomic_DNA"/>
</dbReference>
<dbReference type="Pfam" id="PF17042">
    <property type="entry name" value="NBD_C"/>
    <property type="match status" value="1"/>
</dbReference>
<evidence type="ECO:0000256" key="3">
    <source>
        <dbReference type="ARBA" id="ARBA00022741"/>
    </source>
</evidence>
<dbReference type="SUPFAM" id="SSF142764">
    <property type="entry name" value="YgbK-like"/>
    <property type="match status" value="1"/>
</dbReference>
<gene>
    <name evidence="9" type="ORF">DXC81_03415</name>
</gene>
<keyword evidence="3" id="KW-0547">Nucleotide-binding</keyword>
<organism evidence="9 10">
    <name type="scientific">Collinsella tanakaei</name>
    <dbReference type="NCBI Taxonomy" id="626935"/>
    <lineage>
        <taxon>Bacteria</taxon>
        <taxon>Bacillati</taxon>
        <taxon>Actinomycetota</taxon>
        <taxon>Coriobacteriia</taxon>
        <taxon>Coriobacteriales</taxon>
        <taxon>Coriobacteriaceae</taxon>
        <taxon>Collinsella</taxon>
    </lineage>
</organism>
<dbReference type="Gene3D" id="3.40.980.20">
    <property type="entry name" value="Four-carbon acid sugar kinase, nucleotide binding domain"/>
    <property type="match status" value="1"/>
</dbReference>
<keyword evidence="2" id="KW-0808">Transferase</keyword>
<dbReference type="GO" id="GO:0016301">
    <property type="term" value="F:kinase activity"/>
    <property type="evidence" value="ECO:0007669"/>
    <property type="project" value="UniProtKB-KW"/>
</dbReference>
<name>A0A3E4QVD7_9ACTN</name>
<dbReference type="AlphaFoldDB" id="A0A3E4QVD7"/>
<proteinExistence type="inferred from homology"/>
<comment type="similarity">
    <text evidence="1">Belongs to the four-carbon acid sugar kinase family.</text>
</comment>
<sequence>MRGGVVNVLLVADDLTGTFDGAVPFAPYGVHVLTRCRGGEDLCGLEPEAPVLAVNAETRHLDMEESARRVREIVRWGIEHGARVVVKKTDSALRGNIGAELEGMIQGAGGGCVHFIPAFPRMGRVTRDGVQYVDGVPVAQTVFGDDPFEPVTESRVSTIVSSQASAVDIFEVGLDDVERIGSEGIAVYDALSEDDVRLRCDAVLKHSHCALLAGCAGLSSALAQILFEAGTGPATLDVQLDSFDPNMLVMCGSVNRVSADQCAYACEHGAPAPELPLDAKLDPGWVDTEEAASFIEQTVQTWSSSPVTVLDNSERFTRELIEGSGRVWDVEAIRSAVASCLGSVTARLVRAKGNCTVLVMGGDILQTFLMHMGIVELSIIGEPLTGVVMSEFTSNGAVVRVISKSGGFGSPDLFISLQEKLAKQAGKGVLV</sequence>
<dbReference type="Gene3D" id="3.40.50.10840">
    <property type="entry name" value="Putative sugar-binding, N-terminal domain"/>
    <property type="match status" value="1"/>
</dbReference>
<accession>A0A3E4QVD7</accession>
<evidence type="ECO:0000256" key="4">
    <source>
        <dbReference type="ARBA" id="ARBA00022777"/>
    </source>
</evidence>
<dbReference type="InterPro" id="IPR010737">
    <property type="entry name" value="4-carb_acid_sugar_kinase_N"/>
</dbReference>
<dbReference type="GO" id="GO:0005524">
    <property type="term" value="F:ATP binding"/>
    <property type="evidence" value="ECO:0007669"/>
    <property type="project" value="UniProtKB-KW"/>
</dbReference>
<dbReference type="Proteomes" id="UP000260943">
    <property type="component" value="Unassembled WGS sequence"/>
</dbReference>
<reference evidence="9 10" key="1">
    <citation type="submission" date="2018-08" db="EMBL/GenBank/DDBJ databases">
        <title>A genome reference for cultivated species of the human gut microbiota.</title>
        <authorList>
            <person name="Zou Y."/>
            <person name="Xue W."/>
            <person name="Luo G."/>
        </authorList>
    </citation>
    <scope>NUCLEOTIDE SEQUENCE [LARGE SCALE GENOMIC DNA]</scope>
    <source>
        <strain evidence="9 10">TF08-14</strain>
    </source>
</reference>
<dbReference type="InterPro" id="IPR037051">
    <property type="entry name" value="4-carb_acid_sugar_kinase_N_sf"/>
</dbReference>
<feature type="domain" description="Four-carbon acid sugar kinase nucleotide binding" evidence="8">
    <location>
        <begin position="248"/>
        <end position="414"/>
    </location>
</feature>
<evidence type="ECO:0000259" key="7">
    <source>
        <dbReference type="Pfam" id="PF07005"/>
    </source>
</evidence>
<evidence type="ECO:0000313" key="10">
    <source>
        <dbReference type="Proteomes" id="UP000260943"/>
    </source>
</evidence>
<evidence type="ECO:0000256" key="1">
    <source>
        <dbReference type="ARBA" id="ARBA00005715"/>
    </source>
</evidence>
<evidence type="ECO:0000313" key="9">
    <source>
        <dbReference type="EMBL" id="RGL11176.1"/>
    </source>
</evidence>
<comment type="caution">
    <text evidence="9">The sequence shown here is derived from an EMBL/GenBank/DDBJ whole genome shotgun (WGS) entry which is preliminary data.</text>
</comment>
<dbReference type="InterPro" id="IPR031475">
    <property type="entry name" value="NBD_C"/>
</dbReference>
<dbReference type="InterPro" id="IPR042213">
    <property type="entry name" value="NBD_C_sf"/>
</dbReference>
<dbReference type="Pfam" id="PF07005">
    <property type="entry name" value="SBD_N"/>
    <property type="match status" value="1"/>
</dbReference>
<feature type="domain" description="Four-carbon acid sugar kinase N-terminal" evidence="7">
    <location>
        <begin position="9"/>
        <end position="222"/>
    </location>
</feature>
<keyword evidence="6" id="KW-0119">Carbohydrate metabolism</keyword>
<evidence type="ECO:0000256" key="5">
    <source>
        <dbReference type="ARBA" id="ARBA00022840"/>
    </source>
</evidence>
<evidence type="ECO:0000256" key="2">
    <source>
        <dbReference type="ARBA" id="ARBA00022679"/>
    </source>
</evidence>